<name>A0ACB7PEA5_9PEZI</name>
<reference evidence="1 2" key="1">
    <citation type="journal article" date="2021" name="Nat. Commun.">
        <title>Genetic determinants of endophytism in the Arabidopsis root mycobiome.</title>
        <authorList>
            <person name="Mesny F."/>
            <person name="Miyauchi S."/>
            <person name="Thiergart T."/>
            <person name="Pickel B."/>
            <person name="Atanasova L."/>
            <person name="Karlsson M."/>
            <person name="Huettel B."/>
            <person name="Barry K.W."/>
            <person name="Haridas S."/>
            <person name="Chen C."/>
            <person name="Bauer D."/>
            <person name="Andreopoulos W."/>
            <person name="Pangilinan J."/>
            <person name="LaButti K."/>
            <person name="Riley R."/>
            <person name="Lipzen A."/>
            <person name="Clum A."/>
            <person name="Drula E."/>
            <person name="Henrissat B."/>
            <person name="Kohler A."/>
            <person name="Grigoriev I.V."/>
            <person name="Martin F.M."/>
            <person name="Hacquard S."/>
        </authorList>
    </citation>
    <scope>NUCLEOTIDE SEQUENCE [LARGE SCALE GENOMIC DNA]</scope>
    <source>
        <strain evidence="1 2">MPI-SDFR-AT-0079</strain>
    </source>
</reference>
<dbReference type="EMBL" id="JAGIZQ010000003">
    <property type="protein sequence ID" value="KAH6637104.1"/>
    <property type="molecule type" value="Genomic_DNA"/>
</dbReference>
<organism evidence="1 2">
    <name type="scientific">Chaetomium tenue</name>
    <dbReference type="NCBI Taxonomy" id="1854479"/>
    <lineage>
        <taxon>Eukaryota</taxon>
        <taxon>Fungi</taxon>
        <taxon>Dikarya</taxon>
        <taxon>Ascomycota</taxon>
        <taxon>Pezizomycotina</taxon>
        <taxon>Sordariomycetes</taxon>
        <taxon>Sordariomycetidae</taxon>
        <taxon>Sordariales</taxon>
        <taxon>Chaetomiaceae</taxon>
        <taxon>Chaetomium</taxon>
    </lineage>
</organism>
<keyword evidence="2" id="KW-1185">Reference proteome</keyword>
<protein>
    <submittedName>
        <fullName evidence="1">Kinase-like domain-containing protein</fullName>
    </submittedName>
</protein>
<evidence type="ECO:0000313" key="1">
    <source>
        <dbReference type="EMBL" id="KAH6637104.1"/>
    </source>
</evidence>
<comment type="caution">
    <text evidence="1">The sequence shown here is derived from an EMBL/GenBank/DDBJ whole genome shotgun (WGS) entry which is preliminary data.</text>
</comment>
<accession>A0ACB7PEA5</accession>
<gene>
    <name evidence="1" type="ORF">F5144DRAFT_592067</name>
</gene>
<sequence length="316" mass="35748">MENFETLDTILFQLPDISLPEFDFLDSSFFRRQSGADTCRKLPSPQAVLEAAGKPWGDKGVWRFQELGVLVKFGDPSKLRLEEALTLRAINRMLPANQVPAPEVFGWKSTDSPGRRSNFIYMSLLPGQTLRGEWGTLSHEDKTSVSHQLAAVVKCLRSVKQGPGDQAICSLSRGPVQDLYFSPQFHKGPFASAREFHDFVQFIWGPWMPLEERGLDPYRPLLPDTAPILLTHGDLNLCNILVVRLPEGDRLTVSGIVDWEQAGWYPDYWEYCKAMIVGPYGGGWMESGWLDIVFQPSERDVEASEAFQFYWAARCP</sequence>
<evidence type="ECO:0000313" key="2">
    <source>
        <dbReference type="Proteomes" id="UP000724584"/>
    </source>
</evidence>
<dbReference type="Proteomes" id="UP000724584">
    <property type="component" value="Unassembled WGS sequence"/>
</dbReference>
<proteinExistence type="predicted"/>